<dbReference type="PRINTS" id="PR00420">
    <property type="entry name" value="RNGMNOXGNASE"/>
</dbReference>
<evidence type="ECO:0000256" key="5">
    <source>
        <dbReference type="ARBA" id="ARBA00022827"/>
    </source>
</evidence>
<name>A0ABN1LQH4_9ALTE</name>
<keyword evidence="7" id="KW-0503">Monooxygenase</keyword>
<comment type="cofactor">
    <cofactor evidence="1">
        <name>FAD</name>
        <dbReference type="ChEBI" id="CHEBI:57692"/>
    </cofactor>
</comment>
<evidence type="ECO:0000256" key="3">
    <source>
        <dbReference type="ARBA" id="ARBA00005349"/>
    </source>
</evidence>
<keyword evidence="4" id="KW-0285">Flavoprotein</keyword>
<comment type="caution">
    <text evidence="9">The sequence shown here is derived from an EMBL/GenBank/DDBJ whole genome shotgun (WGS) entry which is preliminary data.</text>
</comment>
<dbReference type="EMBL" id="BAAAFD010000010">
    <property type="protein sequence ID" value="GAA0859056.1"/>
    <property type="molecule type" value="Genomic_DNA"/>
</dbReference>
<gene>
    <name evidence="9" type="primary">ubiH</name>
    <name evidence="9" type="ORF">GCM10009114_31060</name>
</gene>
<dbReference type="NCBIfam" id="NF004356">
    <property type="entry name" value="PRK05732.1"/>
    <property type="match status" value="1"/>
</dbReference>
<comment type="pathway">
    <text evidence="2">Cofactor biosynthesis; ubiquinone biosynthesis.</text>
</comment>
<dbReference type="InterPro" id="IPR011295">
    <property type="entry name" value="UbiH"/>
</dbReference>
<comment type="similarity">
    <text evidence="3">Belongs to the UbiH/COQ6 family.</text>
</comment>
<evidence type="ECO:0000313" key="10">
    <source>
        <dbReference type="Proteomes" id="UP001500359"/>
    </source>
</evidence>
<dbReference type="SUPFAM" id="SSF51905">
    <property type="entry name" value="FAD/NAD(P)-binding domain"/>
    <property type="match status" value="1"/>
</dbReference>
<evidence type="ECO:0000313" key="9">
    <source>
        <dbReference type="EMBL" id="GAA0859056.1"/>
    </source>
</evidence>
<evidence type="ECO:0000256" key="2">
    <source>
        <dbReference type="ARBA" id="ARBA00004749"/>
    </source>
</evidence>
<dbReference type="NCBIfam" id="TIGR01984">
    <property type="entry name" value="UbiH"/>
    <property type="match status" value="1"/>
</dbReference>
<proteinExistence type="inferred from homology"/>
<dbReference type="Gene3D" id="3.50.50.60">
    <property type="entry name" value="FAD/NAD(P)-binding domain"/>
    <property type="match status" value="2"/>
</dbReference>
<feature type="domain" description="FAD-binding" evidence="8">
    <location>
        <begin position="9"/>
        <end position="357"/>
    </location>
</feature>
<evidence type="ECO:0000256" key="7">
    <source>
        <dbReference type="ARBA" id="ARBA00023033"/>
    </source>
</evidence>
<evidence type="ECO:0000256" key="4">
    <source>
        <dbReference type="ARBA" id="ARBA00022630"/>
    </source>
</evidence>
<keyword evidence="10" id="KW-1185">Reference proteome</keyword>
<dbReference type="Pfam" id="PF01494">
    <property type="entry name" value="FAD_binding_3"/>
    <property type="match status" value="1"/>
</dbReference>
<protein>
    <submittedName>
        <fullName evidence="9">2-octaprenyl-6-methoxyphenyl hydroxylase</fullName>
    </submittedName>
</protein>
<sequence>MSQKAPTEFDLLIAGGGATGLALVAMLLKHTELRIGLIEAAAPPDTNHRQSDFLELRSIALSAQSCEILGELGLDSLAEIACPITTIHVSDQGHLGQCTLRAEDYHMAVLGQVVELPALVAQLHQQIQDAGNRLHVFYQSEITDLTRTQTDVTVILSGGECLSAQLLVVAEGGQSKTREKLGIEAEVEDYQQTALVANVELATDHQNWAFERFTAQGPLALLPLKPLSQANNKHRGALVWTLSHPRYQQLIAMNDHEFIADLQREFGFRLGEIKNVGRRSGFPLTLRYAEQHIHHRAVLIGNACQSLHPIAGQGLNLALRDVKQLADLLIAHRQEDIGQYSLLHRYQRQRKQDQQRLTFATDTLVRTFSNSYLPFVIGRNLALTALDNIPALKQSFAITAMGFKGTTGERHAKL</sequence>
<dbReference type="RefSeq" id="WP_343861607.1">
    <property type="nucleotide sequence ID" value="NZ_BAAAFD010000010.1"/>
</dbReference>
<evidence type="ECO:0000256" key="6">
    <source>
        <dbReference type="ARBA" id="ARBA00023002"/>
    </source>
</evidence>
<reference evidence="9 10" key="1">
    <citation type="journal article" date="2019" name="Int. J. Syst. Evol. Microbiol.">
        <title>The Global Catalogue of Microorganisms (GCM) 10K type strain sequencing project: providing services to taxonomists for standard genome sequencing and annotation.</title>
        <authorList>
            <consortium name="The Broad Institute Genomics Platform"/>
            <consortium name="The Broad Institute Genome Sequencing Center for Infectious Disease"/>
            <person name="Wu L."/>
            <person name="Ma J."/>
        </authorList>
    </citation>
    <scope>NUCLEOTIDE SEQUENCE [LARGE SCALE GENOMIC DNA]</scope>
    <source>
        <strain evidence="9 10">JCM 15896</strain>
    </source>
</reference>
<organism evidence="9 10">
    <name type="scientific">Aliiglaciecola litoralis</name>
    <dbReference type="NCBI Taxonomy" id="582857"/>
    <lineage>
        <taxon>Bacteria</taxon>
        <taxon>Pseudomonadati</taxon>
        <taxon>Pseudomonadota</taxon>
        <taxon>Gammaproteobacteria</taxon>
        <taxon>Alteromonadales</taxon>
        <taxon>Alteromonadaceae</taxon>
        <taxon>Aliiglaciecola</taxon>
    </lineage>
</organism>
<evidence type="ECO:0000259" key="8">
    <source>
        <dbReference type="Pfam" id="PF01494"/>
    </source>
</evidence>
<keyword evidence="5" id="KW-0274">FAD</keyword>
<dbReference type="InterPro" id="IPR051205">
    <property type="entry name" value="UbiH/COQ6_monooxygenase"/>
</dbReference>
<dbReference type="PANTHER" id="PTHR43876:SF8">
    <property type="entry name" value="2-OCTAPRENYL-6-METHOXYPHENOL HYDROXYLASE"/>
    <property type="match status" value="1"/>
</dbReference>
<accession>A0ABN1LQH4</accession>
<dbReference type="NCBIfam" id="TIGR01988">
    <property type="entry name" value="Ubi-OHases"/>
    <property type="match status" value="1"/>
</dbReference>
<dbReference type="InterPro" id="IPR002938">
    <property type="entry name" value="FAD-bd"/>
</dbReference>
<dbReference type="PANTHER" id="PTHR43876">
    <property type="entry name" value="UBIQUINONE BIOSYNTHESIS MONOOXYGENASE COQ6, MITOCHONDRIAL"/>
    <property type="match status" value="1"/>
</dbReference>
<keyword evidence="6" id="KW-0560">Oxidoreductase</keyword>
<evidence type="ECO:0000256" key="1">
    <source>
        <dbReference type="ARBA" id="ARBA00001974"/>
    </source>
</evidence>
<dbReference type="InterPro" id="IPR036188">
    <property type="entry name" value="FAD/NAD-bd_sf"/>
</dbReference>
<dbReference type="InterPro" id="IPR010971">
    <property type="entry name" value="UbiH/COQ6"/>
</dbReference>
<dbReference type="Proteomes" id="UP001500359">
    <property type="component" value="Unassembled WGS sequence"/>
</dbReference>